<gene>
    <name evidence="1" type="ORF">RGCCGE502_05874</name>
</gene>
<evidence type="ECO:0000313" key="1">
    <source>
        <dbReference type="EMBL" id="EPE98970.1"/>
    </source>
</evidence>
<dbReference type="STRING" id="990285.RGCCGE502_05874"/>
<comment type="caution">
    <text evidence="1">The sequence shown here is derived from an EMBL/GenBank/DDBJ whole genome shotgun (WGS) entry which is preliminary data.</text>
</comment>
<evidence type="ECO:0000313" key="2">
    <source>
        <dbReference type="Proteomes" id="UP000014411"/>
    </source>
</evidence>
<reference evidence="1 2" key="1">
    <citation type="journal article" date="2012" name="J. Bacteriol.">
        <title>Genome sequence of Rhizobium grahamii CCGE502, a broad-host-range symbiont with low nodulation competitiveness in Phaseolus vulgaris.</title>
        <authorList>
            <person name="Althabegoiti M.J."/>
            <person name="Lozano L."/>
            <person name="Torres-Tejerizo G."/>
            <person name="Ormeno-Orrillo E."/>
            <person name="Rogel M.A."/>
            <person name="Gonzalez V."/>
            <person name="Martinez-Romero E."/>
        </authorList>
    </citation>
    <scope>NUCLEOTIDE SEQUENCE [LARGE SCALE GENOMIC DNA]</scope>
    <source>
        <strain evidence="1 2">CCGE 502</strain>
    </source>
</reference>
<protein>
    <submittedName>
        <fullName evidence="1">Uncharacterized protein</fullName>
    </submittedName>
</protein>
<organism evidence="1 2">
    <name type="scientific">Rhizobium grahamii CCGE 502</name>
    <dbReference type="NCBI Taxonomy" id="990285"/>
    <lineage>
        <taxon>Bacteria</taxon>
        <taxon>Pseudomonadati</taxon>
        <taxon>Pseudomonadota</taxon>
        <taxon>Alphaproteobacteria</taxon>
        <taxon>Hyphomicrobiales</taxon>
        <taxon>Rhizobiaceae</taxon>
        <taxon>Rhizobium/Agrobacterium group</taxon>
        <taxon>Rhizobium</taxon>
    </lineage>
</organism>
<accession>S3HLK9</accession>
<proteinExistence type="predicted"/>
<sequence length="61" mass="6551">MPRKPKCFAQTTRDSRLEFRYAIARAAPILPYLHGILGKVRRVGRAASGLLLSGVAALSAG</sequence>
<name>S3HLK9_9HYPH</name>
<dbReference type="HOGENOM" id="CLU_2919592_0_0_5"/>
<dbReference type="EMBL" id="AEYE02000008">
    <property type="protein sequence ID" value="EPE98970.1"/>
    <property type="molecule type" value="Genomic_DNA"/>
</dbReference>
<dbReference type="AlphaFoldDB" id="S3HLK9"/>
<dbReference type="Proteomes" id="UP000014411">
    <property type="component" value="Unassembled WGS sequence"/>
</dbReference>
<keyword evidence="2" id="KW-1185">Reference proteome</keyword>